<gene>
    <name evidence="1" type="ORF">AT274_20605</name>
    <name evidence="2" type="ORF">BJR07_28630</name>
</gene>
<name>A0A150B296_BACCE</name>
<dbReference type="EMBL" id="MPON01000023">
    <property type="protein sequence ID" value="OKA32219.1"/>
    <property type="molecule type" value="Genomic_DNA"/>
</dbReference>
<evidence type="ECO:0000313" key="4">
    <source>
        <dbReference type="Proteomes" id="UP000186535"/>
    </source>
</evidence>
<dbReference type="Proteomes" id="UP000186535">
    <property type="component" value="Unassembled WGS sequence"/>
</dbReference>
<evidence type="ECO:0000313" key="2">
    <source>
        <dbReference type="EMBL" id="OKA32219.1"/>
    </source>
</evidence>
<evidence type="ECO:0000313" key="1">
    <source>
        <dbReference type="EMBL" id="KXX94546.1"/>
    </source>
</evidence>
<organism evidence="1 3">
    <name type="scientific">Bacillus cereus</name>
    <dbReference type="NCBI Taxonomy" id="1396"/>
    <lineage>
        <taxon>Bacteria</taxon>
        <taxon>Bacillati</taxon>
        <taxon>Bacillota</taxon>
        <taxon>Bacilli</taxon>
        <taxon>Bacillales</taxon>
        <taxon>Bacillaceae</taxon>
        <taxon>Bacillus</taxon>
        <taxon>Bacillus cereus group</taxon>
    </lineage>
</organism>
<reference evidence="1 3" key="1">
    <citation type="submission" date="2015-12" db="EMBL/GenBank/DDBJ databases">
        <title>Bacillus cereus Group isolate.</title>
        <authorList>
            <person name="Kovac J."/>
        </authorList>
    </citation>
    <scope>NUCLEOTIDE SEQUENCE [LARGE SCALE GENOMIC DNA]</scope>
    <source>
        <strain evidence="1 3">FSL W8-0275</strain>
    </source>
</reference>
<reference evidence="2 4" key="2">
    <citation type="submission" date="2016-11" db="EMBL/GenBank/DDBJ databases">
        <title>Identification of Bacillus cereus isolated from egg-white.</title>
        <authorList>
            <person name="Soni A."/>
            <person name="Oey I."/>
            <person name="Silcock P."/>
            <person name="Bremer P."/>
        </authorList>
    </citation>
    <scope>NUCLEOTIDE SEQUENCE [LARGE SCALE GENOMIC DNA]</scope>
    <source>
        <strain evidence="2 4">NZAS03</strain>
    </source>
</reference>
<dbReference type="AlphaFoldDB" id="A0A150B296"/>
<dbReference type="Proteomes" id="UP000075591">
    <property type="component" value="Unassembled WGS sequence"/>
</dbReference>
<protein>
    <submittedName>
        <fullName evidence="1">Uncharacterized protein</fullName>
    </submittedName>
</protein>
<accession>A0A150B296</accession>
<dbReference type="EMBL" id="LOMT01000104">
    <property type="protein sequence ID" value="KXX94546.1"/>
    <property type="molecule type" value="Genomic_DNA"/>
</dbReference>
<proteinExistence type="predicted"/>
<evidence type="ECO:0000313" key="3">
    <source>
        <dbReference type="Proteomes" id="UP000075591"/>
    </source>
</evidence>
<dbReference type="PATRIC" id="fig|1396.446.peg.2874"/>
<comment type="caution">
    <text evidence="1">The sequence shown here is derived from an EMBL/GenBank/DDBJ whole genome shotgun (WGS) entry which is preliminary data.</text>
</comment>
<sequence>MNYVVPLFEKGIMDNQNIYVRICFDFPHFEELEINLNESAIKEIKENMSNLINLHEEMRKVIKKRIRE</sequence>